<feature type="region of interest" description="Disordered" evidence="1">
    <location>
        <begin position="50"/>
        <end position="103"/>
    </location>
</feature>
<keyword evidence="3" id="KW-1185">Reference proteome</keyword>
<evidence type="ECO:0000313" key="2">
    <source>
        <dbReference type="EMBL" id="KAK2101429.1"/>
    </source>
</evidence>
<accession>A0ABQ9UWC8</accession>
<gene>
    <name evidence="2" type="ORF">P7K49_019095</name>
</gene>
<feature type="region of interest" description="Disordered" evidence="1">
    <location>
        <begin position="1"/>
        <end position="22"/>
    </location>
</feature>
<feature type="non-terminal residue" evidence="2">
    <location>
        <position position="1"/>
    </location>
</feature>
<proteinExistence type="predicted"/>
<comment type="caution">
    <text evidence="2">The sequence shown here is derived from an EMBL/GenBank/DDBJ whole genome shotgun (WGS) entry which is preliminary data.</text>
</comment>
<reference evidence="2 3" key="1">
    <citation type="submission" date="2023-05" db="EMBL/GenBank/DDBJ databases">
        <title>B98-5 Cell Line De Novo Hybrid Assembly: An Optical Mapping Approach.</title>
        <authorList>
            <person name="Kananen K."/>
            <person name="Auerbach J.A."/>
            <person name="Kautto E."/>
            <person name="Blachly J.S."/>
        </authorList>
    </citation>
    <scope>NUCLEOTIDE SEQUENCE [LARGE SCALE GENOMIC DNA]</scope>
    <source>
        <strain evidence="2">B95-8</strain>
        <tissue evidence="2">Cell line</tissue>
    </source>
</reference>
<dbReference type="Proteomes" id="UP001266305">
    <property type="component" value="Unassembled WGS sequence"/>
</dbReference>
<organism evidence="2 3">
    <name type="scientific">Saguinus oedipus</name>
    <name type="common">Cotton-top tamarin</name>
    <name type="synonym">Oedipomidas oedipus</name>
    <dbReference type="NCBI Taxonomy" id="9490"/>
    <lineage>
        <taxon>Eukaryota</taxon>
        <taxon>Metazoa</taxon>
        <taxon>Chordata</taxon>
        <taxon>Craniata</taxon>
        <taxon>Vertebrata</taxon>
        <taxon>Euteleostomi</taxon>
        <taxon>Mammalia</taxon>
        <taxon>Eutheria</taxon>
        <taxon>Euarchontoglires</taxon>
        <taxon>Primates</taxon>
        <taxon>Haplorrhini</taxon>
        <taxon>Platyrrhini</taxon>
        <taxon>Cebidae</taxon>
        <taxon>Callitrichinae</taxon>
        <taxon>Saguinus</taxon>
    </lineage>
</organism>
<dbReference type="EMBL" id="JASSZA010000009">
    <property type="protein sequence ID" value="KAK2101429.1"/>
    <property type="molecule type" value="Genomic_DNA"/>
</dbReference>
<protein>
    <submittedName>
        <fullName evidence="2">Uncharacterized protein</fullName>
    </submittedName>
</protein>
<evidence type="ECO:0000256" key="1">
    <source>
        <dbReference type="SAM" id="MobiDB-lite"/>
    </source>
</evidence>
<sequence length="103" mass="11231">EPQRLITPESTQDVSELPPGKCPTLCPESRHLSVSEKPAVCAVKVTMSKTPVPSGGGDLVREAITTKEEREGKDRTPPARSTHQLKQHACDFPSWDSKLTSHS</sequence>
<name>A0ABQ9UWC8_SAGOE</name>
<evidence type="ECO:0000313" key="3">
    <source>
        <dbReference type="Proteomes" id="UP001266305"/>
    </source>
</evidence>
<feature type="compositionally biased region" description="Basic and acidic residues" evidence="1">
    <location>
        <begin position="59"/>
        <end position="77"/>
    </location>
</feature>